<proteinExistence type="predicted"/>
<organism evidence="1 2">
    <name type="scientific">Roseivirga spongicola</name>
    <dbReference type="NCBI Taxonomy" id="333140"/>
    <lineage>
        <taxon>Bacteria</taxon>
        <taxon>Pseudomonadati</taxon>
        <taxon>Bacteroidota</taxon>
        <taxon>Cytophagia</taxon>
        <taxon>Cytophagales</taxon>
        <taxon>Roseivirgaceae</taxon>
        <taxon>Roseivirga</taxon>
    </lineage>
</organism>
<sequence length="201" mass="23408">MRKKSVFLFLLIALPVIIFLFLKSFGRNEFTIPVYYEQGLGDSLSTPCLDKAKEQYVVNNPLVQKGEINIIHFERLDGPVLKTRLEELERVQDVFFNDDEINLSTYLNGSSIALSDITDYDRRIQFQDQFWKINEVDSTAWANLKYCSVAMTNLDNRVVLVDKQNRIRGYYNIIEREETDRLILELRILKTEEDNVGAVGE</sequence>
<evidence type="ECO:0000313" key="1">
    <source>
        <dbReference type="EMBL" id="KYG76057.1"/>
    </source>
</evidence>
<dbReference type="EMBL" id="LRPC01000012">
    <property type="protein sequence ID" value="KYG76057.1"/>
    <property type="molecule type" value="Genomic_DNA"/>
</dbReference>
<dbReference type="OrthoDB" id="982604at2"/>
<dbReference type="Proteomes" id="UP000075606">
    <property type="component" value="Unassembled WGS sequence"/>
</dbReference>
<keyword evidence="2" id="KW-1185">Reference proteome</keyword>
<protein>
    <submittedName>
        <fullName evidence="1">Uncharacterized protein</fullName>
    </submittedName>
</protein>
<dbReference type="STRING" id="333140.AWW68_09575"/>
<accession>A0A150XBF8</accession>
<dbReference type="AlphaFoldDB" id="A0A150XBF8"/>
<reference evidence="1 2" key="1">
    <citation type="submission" date="2016-01" db="EMBL/GenBank/DDBJ databases">
        <title>Genome sequencing of Roseivirga spongicola UST030701-084.</title>
        <authorList>
            <person name="Selvaratnam C."/>
            <person name="Thevarajoo S."/>
            <person name="Goh K.M."/>
            <person name="Ee R."/>
            <person name="Chan K.-G."/>
            <person name="Chong C.S."/>
        </authorList>
    </citation>
    <scope>NUCLEOTIDE SEQUENCE [LARGE SCALE GENOMIC DNA]</scope>
    <source>
        <strain evidence="1 2">UST030701-084</strain>
    </source>
</reference>
<name>A0A150XBF8_9BACT</name>
<dbReference type="RefSeq" id="WP_068220465.1">
    <property type="nucleotide sequence ID" value="NZ_CP139724.1"/>
</dbReference>
<comment type="caution">
    <text evidence="1">The sequence shown here is derived from an EMBL/GenBank/DDBJ whole genome shotgun (WGS) entry which is preliminary data.</text>
</comment>
<gene>
    <name evidence="1" type="ORF">AWW68_09575</name>
</gene>
<evidence type="ECO:0000313" key="2">
    <source>
        <dbReference type="Proteomes" id="UP000075606"/>
    </source>
</evidence>